<evidence type="ECO:0000256" key="1">
    <source>
        <dbReference type="ARBA" id="ARBA00006642"/>
    </source>
</evidence>
<dbReference type="Gene3D" id="3.30.360.10">
    <property type="entry name" value="Dihydrodipicolinate Reductase, domain 2"/>
    <property type="match status" value="1"/>
</dbReference>
<evidence type="ECO:0000256" key="5">
    <source>
        <dbReference type="ARBA" id="ARBA00023002"/>
    </source>
</evidence>
<evidence type="ECO:0000256" key="6">
    <source>
        <dbReference type="ARBA" id="ARBA00023027"/>
    </source>
</evidence>
<dbReference type="InterPro" id="IPR036291">
    <property type="entry name" value="NAD(P)-bd_dom_sf"/>
</dbReference>
<accession>A0A1H9EFZ6</accession>
<evidence type="ECO:0000259" key="13">
    <source>
        <dbReference type="Pfam" id="PF05173"/>
    </source>
</evidence>
<comment type="catalytic activity">
    <reaction evidence="11">
        <text>(S)-2,3,4,5-tetrahydrodipicolinate + NAD(+) + H2O = (2S,4S)-4-hydroxy-2,3,4,5-tetrahydrodipicolinate + NADH + H(+)</text>
        <dbReference type="Rhea" id="RHEA:35323"/>
        <dbReference type="ChEBI" id="CHEBI:15377"/>
        <dbReference type="ChEBI" id="CHEBI:15378"/>
        <dbReference type="ChEBI" id="CHEBI:16845"/>
        <dbReference type="ChEBI" id="CHEBI:57540"/>
        <dbReference type="ChEBI" id="CHEBI:57945"/>
        <dbReference type="ChEBI" id="CHEBI:67139"/>
        <dbReference type="EC" id="1.17.1.8"/>
    </reaction>
</comment>
<evidence type="ECO:0000256" key="4">
    <source>
        <dbReference type="ARBA" id="ARBA00022915"/>
    </source>
</evidence>
<comment type="catalytic activity">
    <reaction evidence="10">
        <text>(S)-2,3,4,5-tetrahydrodipicolinate + NADP(+) + H2O = (2S,4S)-4-hydroxy-2,3,4,5-tetrahydrodipicolinate + NADPH + H(+)</text>
        <dbReference type="Rhea" id="RHEA:35331"/>
        <dbReference type="ChEBI" id="CHEBI:15377"/>
        <dbReference type="ChEBI" id="CHEBI:15378"/>
        <dbReference type="ChEBI" id="CHEBI:16845"/>
        <dbReference type="ChEBI" id="CHEBI:57783"/>
        <dbReference type="ChEBI" id="CHEBI:58349"/>
        <dbReference type="ChEBI" id="CHEBI:67139"/>
        <dbReference type="EC" id="1.17.1.8"/>
    </reaction>
</comment>
<evidence type="ECO:0000256" key="2">
    <source>
        <dbReference type="ARBA" id="ARBA00022605"/>
    </source>
</evidence>
<evidence type="ECO:0000313" key="15">
    <source>
        <dbReference type="Proteomes" id="UP000199766"/>
    </source>
</evidence>
<dbReference type="InterPro" id="IPR022663">
    <property type="entry name" value="DapB_C"/>
</dbReference>
<name>A0A1H9EFZ6_9BURK</name>
<dbReference type="EMBL" id="FOGD01000001">
    <property type="protein sequence ID" value="SEQ24477.1"/>
    <property type="molecule type" value="Genomic_DNA"/>
</dbReference>
<keyword evidence="3" id="KW-0521">NADP</keyword>
<dbReference type="Pfam" id="PF05173">
    <property type="entry name" value="DapB_C"/>
    <property type="match status" value="1"/>
</dbReference>
<evidence type="ECO:0000256" key="7">
    <source>
        <dbReference type="ARBA" id="ARBA00023154"/>
    </source>
</evidence>
<dbReference type="PANTHER" id="PTHR20836:SF0">
    <property type="entry name" value="4-HYDROXY-TETRAHYDRODIPICOLINATE REDUCTASE 1, CHLOROPLASTIC-RELATED"/>
    <property type="match status" value="1"/>
</dbReference>
<sequence length="251" mass="27797">MMKIGVLGYGRAGKAVVNVLSSDPRFQLCWVMRGRAAATTPLEGLEQVPLVGLEGLDLEQWFDQHPVDAVVDFSQADAVYRYGEVLRQRGIMLVSAISAYSPEHLDYLRQMGQDTKVMSSPNITLGINFLLLAAKLLREIAPFADVEVIEQHFRDKPEVSGTARKIAESLQLEDGSITSLRLGGIVGHHEVIFGFPHQTVRLIHDSIRREAFGTGAAFALQELAQCEKGFYSFDDLLMKKIRSQLLGSTSH</sequence>
<proteinExistence type="inferred from homology"/>
<dbReference type="STRING" id="180197.SAMN02982919_00288"/>
<keyword evidence="2" id="KW-0028">Amino-acid biosynthesis</keyword>
<keyword evidence="15" id="KW-1185">Reference proteome</keyword>
<evidence type="ECO:0000256" key="11">
    <source>
        <dbReference type="ARBA" id="ARBA00049396"/>
    </source>
</evidence>
<dbReference type="PANTHER" id="PTHR20836">
    <property type="entry name" value="DIHYDRODIPICOLINATE REDUCTASE"/>
    <property type="match status" value="1"/>
</dbReference>
<gene>
    <name evidence="14" type="ORF">SAMN02982919_00288</name>
</gene>
<dbReference type="RefSeq" id="WP_245751205.1">
    <property type="nucleotide sequence ID" value="NZ_FOGD01000001.1"/>
</dbReference>
<feature type="domain" description="Dihydrodipicolinate reductase C-terminal" evidence="13">
    <location>
        <begin position="130"/>
        <end position="237"/>
    </location>
</feature>
<dbReference type="SUPFAM" id="SSF51735">
    <property type="entry name" value="NAD(P)-binding Rossmann-fold domains"/>
    <property type="match status" value="1"/>
</dbReference>
<dbReference type="InterPro" id="IPR000846">
    <property type="entry name" value="DapB_N"/>
</dbReference>
<dbReference type="GO" id="GO:0009089">
    <property type="term" value="P:lysine biosynthetic process via diaminopimelate"/>
    <property type="evidence" value="ECO:0007669"/>
    <property type="project" value="InterPro"/>
</dbReference>
<dbReference type="GO" id="GO:0008839">
    <property type="term" value="F:4-hydroxy-tetrahydrodipicolinate reductase"/>
    <property type="evidence" value="ECO:0007669"/>
    <property type="project" value="UniProtKB-EC"/>
</dbReference>
<keyword evidence="7" id="KW-0457">Lysine biosynthesis</keyword>
<keyword evidence="6" id="KW-0520">NAD</keyword>
<dbReference type="Gene3D" id="3.40.50.720">
    <property type="entry name" value="NAD(P)-binding Rossmann-like Domain"/>
    <property type="match status" value="1"/>
</dbReference>
<keyword evidence="4" id="KW-0220">Diaminopimelate biosynthesis</keyword>
<dbReference type="Proteomes" id="UP000199766">
    <property type="component" value="Unassembled WGS sequence"/>
</dbReference>
<dbReference type="Pfam" id="PF01113">
    <property type="entry name" value="DapB_N"/>
    <property type="match status" value="1"/>
</dbReference>
<comment type="similarity">
    <text evidence="1">Belongs to the DapB family.</text>
</comment>
<protein>
    <recommendedName>
        <fullName evidence="9">4-hydroxy-tetrahydrodipicolinate reductase</fullName>
        <ecNumber evidence="9">1.17.1.8</ecNumber>
    </recommendedName>
</protein>
<dbReference type="AlphaFoldDB" id="A0A1H9EFZ6"/>
<evidence type="ECO:0000313" key="14">
    <source>
        <dbReference type="EMBL" id="SEQ24477.1"/>
    </source>
</evidence>
<dbReference type="GO" id="GO:0019877">
    <property type="term" value="P:diaminopimelate biosynthetic process"/>
    <property type="evidence" value="ECO:0007669"/>
    <property type="project" value="UniProtKB-KW"/>
</dbReference>
<dbReference type="EC" id="1.17.1.8" evidence="9"/>
<evidence type="ECO:0000256" key="8">
    <source>
        <dbReference type="ARBA" id="ARBA00037922"/>
    </source>
</evidence>
<evidence type="ECO:0000259" key="12">
    <source>
        <dbReference type="Pfam" id="PF01113"/>
    </source>
</evidence>
<evidence type="ECO:0000256" key="9">
    <source>
        <dbReference type="ARBA" id="ARBA00038983"/>
    </source>
</evidence>
<dbReference type="PIRSF" id="PIRSF000161">
    <property type="entry name" value="DHPR"/>
    <property type="match status" value="1"/>
</dbReference>
<reference evidence="14 15" key="1">
    <citation type="submission" date="2016-10" db="EMBL/GenBank/DDBJ databases">
        <authorList>
            <person name="de Groot N.N."/>
        </authorList>
    </citation>
    <scope>NUCLEOTIDE SEQUENCE [LARGE SCALE GENOMIC DNA]</scope>
    <source>
        <strain evidence="14 15">ATCC 35958</strain>
    </source>
</reference>
<dbReference type="GO" id="GO:0005829">
    <property type="term" value="C:cytosol"/>
    <property type="evidence" value="ECO:0007669"/>
    <property type="project" value="TreeGrafter"/>
</dbReference>
<dbReference type="InterPro" id="IPR023940">
    <property type="entry name" value="DHDPR_bac"/>
</dbReference>
<keyword evidence="5" id="KW-0560">Oxidoreductase</keyword>
<evidence type="ECO:0000256" key="3">
    <source>
        <dbReference type="ARBA" id="ARBA00022857"/>
    </source>
</evidence>
<comment type="pathway">
    <text evidence="8">Amino-acid biosynthesis; L-lysine biosynthesis via DAP pathway; (S)-tetrahydrodipicolinate from L-aspartate: step 4/4.</text>
</comment>
<dbReference type="SUPFAM" id="SSF55347">
    <property type="entry name" value="Glyceraldehyde-3-phosphate dehydrogenase-like, C-terminal domain"/>
    <property type="match status" value="1"/>
</dbReference>
<feature type="domain" description="Dihydrodipicolinate reductase N-terminal" evidence="12">
    <location>
        <begin position="2"/>
        <end position="122"/>
    </location>
</feature>
<evidence type="ECO:0000256" key="10">
    <source>
        <dbReference type="ARBA" id="ARBA00049080"/>
    </source>
</evidence>
<organism evidence="14 15">
    <name type="scientific">Giesbergeria anulus</name>
    <dbReference type="NCBI Taxonomy" id="180197"/>
    <lineage>
        <taxon>Bacteria</taxon>
        <taxon>Pseudomonadati</taxon>
        <taxon>Pseudomonadota</taxon>
        <taxon>Betaproteobacteria</taxon>
        <taxon>Burkholderiales</taxon>
        <taxon>Comamonadaceae</taxon>
        <taxon>Giesbergeria</taxon>
    </lineage>
</organism>